<evidence type="ECO:0000256" key="1">
    <source>
        <dbReference type="SAM" id="MobiDB-lite"/>
    </source>
</evidence>
<feature type="non-terminal residue" evidence="2">
    <location>
        <position position="140"/>
    </location>
</feature>
<organism evidence="2 3">
    <name type="scientific">Ibidorhyncha struthersii</name>
    <dbReference type="NCBI Taxonomy" id="425643"/>
    <lineage>
        <taxon>Eukaryota</taxon>
        <taxon>Metazoa</taxon>
        <taxon>Chordata</taxon>
        <taxon>Craniata</taxon>
        <taxon>Vertebrata</taxon>
        <taxon>Euteleostomi</taxon>
        <taxon>Archelosauria</taxon>
        <taxon>Archosauria</taxon>
        <taxon>Dinosauria</taxon>
        <taxon>Saurischia</taxon>
        <taxon>Theropoda</taxon>
        <taxon>Coelurosauria</taxon>
        <taxon>Aves</taxon>
        <taxon>Neognathae</taxon>
        <taxon>Neoaves</taxon>
        <taxon>Charadriiformes</taxon>
        <taxon>Charadriidae</taxon>
        <taxon>Ibidorhyncha</taxon>
    </lineage>
</organism>
<gene>
    <name evidence="2" type="primary">Tespa1_1</name>
    <name evidence="2" type="ORF">IBISTR_R15021</name>
</gene>
<feature type="non-terminal residue" evidence="2">
    <location>
        <position position="1"/>
    </location>
</feature>
<dbReference type="InterPro" id="IPR043444">
    <property type="entry name" value="TESPA1-like"/>
</dbReference>
<protein>
    <submittedName>
        <fullName evidence="2">TESP1 protein</fullName>
    </submittedName>
</protein>
<dbReference type="Proteomes" id="UP000587655">
    <property type="component" value="Unassembled WGS sequence"/>
</dbReference>
<keyword evidence="3" id="KW-1185">Reference proteome</keyword>
<evidence type="ECO:0000313" key="2">
    <source>
        <dbReference type="EMBL" id="NXA17248.1"/>
    </source>
</evidence>
<dbReference type="PANTHER" id="PTHR17469:SF1">
    <property type="entry name" value="PROTEIN TESPA1"/>
    <property type="match status" value="1"/>
</dbReference>
<feature type="region of interest" description="Disordered" evidence="1">
    <location>
        <begin position="1"/>
        <end position="24"/>
    </location>
</feature>
<dbReference type="PANTHER" id="PTHR17469">
    <property type="entry name" value="SPERM SPECIFIC ANTIGEN 2-RELATED"/>
    <property type="match status" value="1"/>
</dbReference>
<reference evidence="2 3" key="1">
    <citation type="submission" date="2019-09" db="EMBL/GenBank/DDBJ databases">
        <title>Bird 10,000 Genomes (B10K) Project - Family phase.</title>
        <authorList>
            <person name="Zhang G."/>
        </authorList>
    </citation>
    <scope>NUCLEOTIDE SEQUENCE [LARGE SCALE GENOMIC DNA]</scope>
    <source>
        <strain evidence="2">B10K-DU-030-25</strain>
    </source>
</reference>
<sequence>TAWWEVEETPRRHLHGSPVPAGRPPLPPGTVAMEGASVLSPSSWEKRRAWARQSRCWRTTVVEEEAAAAMQDVPELQPPHLDDVFLEGRRGPRGAHGMGLPPPLLCCLAGCGSNGTSFEDDLTLGAEGISHPRPHQGVSS</sequence>
<proteinExistence type="predicted"/>
<accession>A0A7K7TKN0</accession>
<feature type="region of interest" description="Disordered" evidence="1">
    <location>
        <begin position="69"/>
        <end position="88"/>
    </location>
</feature>
<dbReference type="EMBL" id="VZSZ01000418">
    <property type="protein sequence ID" value="NXA17248.1"/>
    <property type="molecule type" value="Genomic_DNA"/>
</dbReference>
<comment type="caution">
    <text evidence="2">The sequence shown here is derived from an EMBL/GenBank/DDBJ whole genome shotgun (WGS) entry which is preliminary data.</text>
</comment>
<dbReference type="AlphaFoldDB" id="A0A7K7TKN0"/>
<name>A0A7K7TKN0_9CHAR</name>
<evidence type="ECO:0000313" key="3">
    <source>
        <dbReference type="Proteomes" id="UP000587655"/>
    </source>
</evidence>